<accession>A0A518AGP2</accession>
<dbReference type="NCBIfam" id="TIGR02474">
    <property type="entry name" value="pec_lyase"/>
    <property type="match status" value="1"/>
</dbReference>
<dbReference type="Pfam" id="PF09492">
    <property type="entry name" value="Pec_lyase"/>
    <property type="match status" value="1"/>
</dbReference>
<dbReference type="InterPro" id="IPR012669">
    <property type="entry name" value="Pectate_lyase"/>
</dbReference>
<dbReference type="Gene3D" id="1.50.10.20">
    <property type="match status" value="1"/>
</dbReference>
<reference evidence="1 2" key="1">
    <citation type="submission" date="2019-02" db="EMBL/GenBank/DDBJ databases">
        <title>Deep-cultivation of Planctomycetes and their phenomic and genomic characterization uncovers novel biology.</title>
        <authorList>
            <person name="Wiegand S."/>
            <person name="Jogler M."/>
            <person name="Boedeker C."/>
            <person name="Pinto D."/>
            <person name="Vollmers J."/>
            <person name="Rivas-Marin E."/>
            <person name="Kohn T."/>
            <person name="Peeters S.H."/>
            <person name="Heuer A."/>
            <person name="Rast P."/>
            <person name="Oberbeckmann S."/>
            <person name="Bunk B."/>
            <person name="Jeske O."/>
            <person name="Meyerdierks A."/>
            <person name="Storesund J.E."/>
            <person name="Kallscheuer N."/>
            <person name="Luecker S."/>
            <person name="Lage O.M."/>
            <person name="Pohl T."/>
            <person name="Merkel B.J."/>
            <person name="Hornburger P."/>
            <person name="Mueller R.-W."/>
            <person name="Bruemmer F."/>
            <person name="Labrenz M."/>
            <person name="Spormann A.M."/>
            <person name="Op den Camp H."/>
            <person name="Overmann J."/>
            <person name="Amann R."/>
            <person name="Jetten M.S.M."/>
            <person name="Mascher T."/>
            <person name="Medema M.H."/>
            <person name="Devos D.P."/>
            <person name="Kaster A.-K."/>
            <person name="Ovreas L."/>
            <person name="Rohde M."/>
            <person name="Galperin M.Y."/>
            <person name="Jogler C."/>
        </authorList>
    </citation>
    <scope>NUCLEOTIDE SEQUENCE [LARGE SCALE GENOMIC DNA]</scope>
    <source>
        <strain evidence="1 2">Pan181</strain>
    </source>
</reference>
<evidence type="ECO:0000313" key="2">
    <source>
        <dbReference type="Proteomes" id="UP000315750"/>
    </source>
</evidence>
<protein>
    <submittedName>
        <fullName evidence="1">Pectic acid lyase</fullName>
    </submittedName>
</protein>
<proteinExistence type="predicted"/>
<name>A0A518AGP2_9BACT</name>
<sequence>MKIDRFRSHPLQRMFGIALAVWICGQQGAWCQAGIPSPRAMYGSDLPWLEDDDGSQLPKPYPVEQVEAIADNLLLFQNRDGGWPKNLHMGVPLSDADREWIADAQHRLPSTIDNNATHSQIAYLASAYAITHRDEYRRAAERGLEYLLEAQYSNGGWPQFYPNPRGYKVHITYNDNAMVGVMNVLQAVAEQQPQYDFVEPELRQRAERAYARGIDCIVRTQVVIDGRKTVWCQQHDYQTLEPVDARSFEKASLVSGESAEIVLLLMRVREPNEQVVEAVEAAITWFAETQLDGIRIDRVTIRSPDNGASFRDQVVVADREAPPIWARFYELETNRPLFCGRDGKVKYSLAEIEVERRAGYAWYVSSPRKLNRAYANWKARVTEQ</sequence>
<dbReference type="OrthoDB" id="9804686at2"/>
<dbReference type="EMBL" id="CP036278">
    <property type="protein sequence ID" value="QDU53882.1"/>
    <property type="molecule type" value="Genomic_DNA"/>
</dbReference>
<dbReference type="GO" id="GO:0016829">
    <property type="term" value="F:lyase activity"/>
    <property type="evidence" value="ECO:0007669"/>
    <property type="project" value="UniProtKB-KW"/>
</dbReference>
<gene>
    <name evidence="1" type="ORF">Pan181_00600</name>
</gene>
<dbReference type="AlphaFoldDB" id="A0A518AGP2"/>
<dbReference type="SUPFAM" id="SSF81853">
    <property type="entry name" value="Family 10 polysaccharide lyase"/>
    <property type="match status" value="1"/>
</dbReference>
<dbReference type="RefSeq" id="WP_145244928.1">
    <property type="nucleotide sequence ID" value="NZ_CP036278.1"/>
</dbReference>
<dbReference type="KEGG" id="amuc:Pan181_00600"/>
<dbReference type="Proteomes" id="UP000315750">
    <property type="component" value="Chromosome"/>
</dbReference>
<evidence type="ECO:0000313" key="1">
    <source>
        <dbReference type="EMBL" id="QDU53882.1"/>
    </source>
</evidence>
<keyword evidence="2" id="KW-1185">Reference proteome</keyword>
<keyword evidence="1" id="KW-0456">Lyase</keyword>
<organism evidence="1 2">
    <name type="scientific">Aeoliella mucimassa</name>
    <dbReference type="NCBI Taxonomy" id="2527972"/>
    <lineage>
        <taxon>Bacteria</taxon>
        <taxon>Pseudomonadati</taxon>
        <taxon>Planctomycetota</taxon>
        <taxon>Planctomycetia</taxon>
        <taxon>Pirellulales</taxon>
        <taxon>Lacipirellulaceae</taxon>
        <taxon>Aeoliella</taxon>
    </lineage>
</organism>